<dbReference type="Proteomes" id="UP000521943">
    <property type="component" value="Unassembled WGS sequence"/>
</dbReference>
<proteinExistence type="predicted"/>
<reference evidence="3 4" key="1">
    <citation type="submission" date="2020-07" db="EMBL/GenBank/DDBJ databases">
        <title>Comparative genomics of pyrophilous fungi reveals a link between fire events and developmental genes.</title>
        <authorList>
            <consortium name="DOE Joint Genome Institute"/>
            <person name="Steindorff A.S."/>
            <person name="Carver A."/>
            <person name="Calhoun S."/>
            <person name="Stillman K."/>
            <person name="Liu H."/>
            <person name="Lipzen A."/>
            <person name="Pangilinan J."/>
            <person name="Labutti K."/>
            <person name="Bruns T.D."/>
            <person name="Grigoriev I.V."/>
        </authorList>
    </citation>
    <scope>NUCLEOTIDE SEQUENCE [LARGE SCALE GENOMIC DNA]</scope>
    <source>
        <strain evidence="3 4">CBS 144469</strain>
    </source>
</reference>
<name>A0A8H6IDE4_9AGAR</name>
<dbReference type="EMBL" id="JACGCI010000006">
    <property type="protein sequence ID" value="KAF6763438.1"/>
    <property type="molecule type" value="Genomic_DNA"/>
</dbReference>
<evidence type="ECO:0000313" key="2">
    <source>
        <dbReference type="EMBL" id="KAF6763435.1"/>
    </source>
</evidence>
<keyword evidence="4" id="KW-1185">Reference proteome</keyword>
<organism evidence="3 4">
    <name type="scientific">Ephemerocybe angulata</name>
    <dbReference type="NCBI Taxonomy" id="980116"/>
    <lineage>
        <taxon>Eukaryota</taxon>
        <taxon>Fungi</taxon>
        <taxon>Dikarya</taxon>
        <taxon>Basidiomycota</taxon>
        <taxon>Agaricomycotina</taxon>
        <taxon>Agaricomycetes</taxon>
        <taxon>Agaricomycetidae</taxon>
        <taxon>Agaricales</taxon>
        <taxon>Agaricineae</taxon>
        <taxon>Psathyrellaceae</taxon>
        <taxon>Ephemerocybe</taxon>
    </lineage>
</organism>
<comment type="caution">
    <text evidence="3">The sequence shown here is derived from an EMBL/GenBank/DDBJ whole genome shotgun (WGS) entry which is preliminary data.</text>
</comment>
<feature type="region of interest" description="Disordered" evidence="1">
    <location>
        <begin position="116"/>
        <end position="178"/>
    </location>
</feature>
<evidence type="ECO:0000313" key="4">
    <source>
        <dbReference type="Proteomes" id="UP000521943"/>
    </source>
</evidence>
<dbReference type="AlphaFoldDB" id="A0A8H6IDE4"/>
<evidence type="ECO:0000256" key="1">
    <source>
        <dbReference type="SAM" id="MobiDB-lite"/>
    </source>
</evidence>
<feature type="compositionally biased region" description="Basic and acidic residues" evidence="1">
    <location>
        <begin position="119"/>
        <end position="131"/>
    </location>
</feature>
<evidence type="ECO:0000313" key="3">
    <source>
        <dbReference type="EMBL" id="KAF6763438.1"/>
    </source>
</evidence>
<accession>A0A8H6IDE4</accession>
<sequence length="203" mass="22679">MGSRFCSPRRVRRRQRLHLHEKARWTAAVFGAKAQTTRGGGGETCRGGPDATAAIVAKVSQVLSTMSQALPASVHPFIQPQPHGSRAGPSLHNDEDDERAVQGYPPRLRLQTTATSLTCKRETSSKSDSRRKLQAHLRIRRRASPCSTADLWDDPRSRRQPTEGQYTAVRRRPESSLATARHRKVMYDADYRRSVAVRSLRAG</sequence>
<feature type="compositionally biased region" description="Basic residues" evidence="1">
    <location>
        <begin position="132"/>
        <end position="143"/>
    </location>
</feature>
<dbReference type="EMBL" id="JACGCI010000006">
    <property type="protein sequence ID" value="KAF6763435.1"/>
    <property type="molecule type" value="Genomic_DNA"/>
</dbReference>
<feature type="region of interest" description="Disordered" evidence="1">
    <location>
        <begin position="75"/>
        <end position="98"/>
    </location>
</feature>
<protein>
    <submittedName>
        <fullName evidence="3">Uncharacterized protein</fullName>
    </submittedName>
</protein>
<gene>
    <name evidence="2" type="ORF">DFP72DRAFT_875586</name>
    <name evidence="3" type="ORF">DFP72DRAFT_875624</name>
</gene>